<sequence length="231" mass="27301">MLIDCIIIEDEPLALEKTADFVRKVPYLNLIKGFHNSMEAFLYLKESPVPLVFVDIEMEALNGIELISSLNNIPYIVITSAYEQYALKGYELNVTDYLLKPFDFARFLKTSEKIQELFLAKQSETRDFFFIQSEYRNIKLFYKDVLYIEGMRDYRCIYTEKEKILTLQTFNELESIVARDKLCRIHKSFMVAIDKVEYIERGQVKVRDKIFPISETYRNSFYALLGFKDSK</sequence>
<feature type="modified residue" description="4-aspartylphosphate" evidence="1">
    <location>
        <position position="55"/>
    </location>
</feature>
<keyword evidence="1" id="KW-0597">Phosphoprotein</keyword>
<dbReference type="EMBL" id="QPMM01000002">
    <property type="protein sequence ID" value="RFS24659.1"/>
    <property type="molecule type" value="Genomic_DNA"/>
</dbReference>
<dbReference type="GO" id="GO:0003677">
    <property type="term" value="F:DNA binding"/>
    <property type="evidence" value="ECO:0007669"/>
    <property type="project" value="UniProtKB-KW"/>
</dbReference>
<gene>
    <name evidence="4" type="ORF">DVR12_05505</name>
</gene>
<dbReference type="AlphaFoldDB" id="A0A3E1YDU1"/>
<comment type="caution">
    <text evidence="4">The sequence shown here is derived from an EMBL/GenBank/DDBJ whole genome shotgun (WGS) entry which is preliminary data.</text>
</comment>
<dbReference type="Pfam" id="PF00072">
    <property type="entry name" value="Response_reg"/>
    <property type="match status" value="1"/>
</dbReference>
<evidence type="ECO:0000259" key="3">
    <source>
        <dbReference type="PROSITE" id="PS50930"/>
    </source>
</evidence>
<dbReference type="PROSITE" id="PS50930">
    <property type="entry name" value="HTH_LYTTR"/>
    <property type="match status" value="1"/>
</dbReference>
<dbReference type="Gene3D" id="2.40.50.1020">
    <property type="entry name" value="LytTr DNA-binding domain"/>
    <property type="match status" value="1"/>
</dbReference>
<dbReference type="RefSeq" id="WP_116974467.1">
    <property type="nucleotide sequence ID" value="NZ_QPMM01000002.1"/>
</dbReference>
<protein>
    <submittedName>
        <fullName evidence="4">DNA-binding response regulator</fullName>
    </submittedName>
</protein>
<reference evidence="4 5" key="1">
    <citation type="submission" date="2018-07" db="EMBL/GenBank/DDBJ databases">
        <title>Chitinophaga K2CV101002-2 sp. nov., isolated from a monsoon evergreen broad-leaved forest soil.</title>
        <authorList>
            <person name="Lv Y."/>
        </authorList>
    </citation>
    <scope>NUCLEOTIDE SEQUENCE [LARGE SCALE GENOMIC DNA]</scope>
    <source>
        <strain evidence="4 5">GDMCC 1.1288</strain>
    </source>
</reference>
<dbReference type="PROSITE" id="PS50110">
    <property type="entry name" value="RESPONSE_REGULATORY"/>
    <property type="match status" value="1"/>
</dbReference>
<dbReference type="SUPFAM" id="SSF52172">
    <property type="entry name" value="CheY-like"/>
    <property type="match status" value="1"/>
</dbReference>
<dbReference type="OrthoDB" id="1646880at2"/>
<evidence type="ECO:0000313" key="4">
    <source>
        <dbReference type="EMBL" id="RFS24659.1"/>
    </source>
</evidence>
<dbReference type="Gene3D" id="3.40.50.2300">
    <property type="match status" value="1"/>
</dbReference>
<organism evidence="4 5">
    <name type="scientific">Chitinophaga silvatica</name>
    <dbReference type="NCBI Taxonomy" id="2282649"/>
    <lineage>
        <taxon>Bacteria</taxon>
        <taxon>Pseudomonadati</taxon>
        <taxon>Bacteroidota</taxon>
        <taxon>Chitinophagia</taxon>
        <taxon>Chitinophagales</taxon>
        <taxon>Chitinophagaceae</taxon>
        <taxon>Chitinophaga</taxon>
    </lineage>
</organism>
<feature type="domain" description="HTH LytTR-type" evidence="3">
    <location>
        <begin position="142"/>
        <end position="227"/>
    </location>
</feature>
<dbReference type="SMART" id="SM00448">
    <property type="entry name" value="REC"/>
    <property type="match status" value="1"/>
</dbReference>
<feature type="domain" description="Response regulatory" evidence="2">
    <location>
        <begin position="4"/>
        <end position="115"/>
    </location>
</feature>
<dbReference type="PANTHER" id="PTHR37299:SF1">
    <property type="entry name" value="STAGE 0 SPORULATION PROTEIN A HOMOLOG"/>
    <property type="match status" value="1"/>
</dbReference>
<evidence type="ECO:0000259" key="2">
    <source>
        <dbReference type="PROSITE" id="PS50110"/>
    </source>
</evidence>
<evidence type="ECO:0000256" key="1">
    <source>
        <dbReference type="PROSITE-ProRule" id="PRU00169"/>
    </source>
</evidence>
<proteinExistence type="predicted"/>
<dbReference type="SMART" id="SM00850">
    <property type="entry name" value="LytTR"/>
    <property type="match status" value="1"/>
</dbReference>
<keyword evidence="5" id="KW-1185">Reference proteome</keyword>
<name>A0A3E1YDU1_9BACT</name>
<dbReference type="PANTHER" id="PTHR37299">
    <property type="entry name" value="TRANSCRIPTIONAL REGULATOR-RELATED"/>
    <property type="match status" value="1"/>
</dbReference>
<dbReference type="Proteomes" id="UP000260644">
    <property type="component" value="Unassembled WGS sequence"/>
</dbReference>
<keyword evidence="4" id="KW-0238">DNA-binding</keyword>
<dbReference type="InterPro" id="IPR011006">
    <property type="entry name" value="CheY-like_superfamily"/>
</dbReference>
<evidence type="ECO:0000313" key="5">
    <source>
        <dbReference type="Proteomes" id="UP000260644"/>
    </source>
</evidence>
<dbReference type="Pfam" id="PF04397">
    <property type="entry name" value="LytTR"/>
    <property type="match status" value="1"/>
</dbReference>
<dbReference type="InterPro" id="IPR007492">
    <property type="entry name" value="LytTR_DNA-bd_dom"/>
</dbReference>
<dbReference type="InterPro" id="IPR001789">
    <property type="entry name" value="Sig_transdc_resp-reg_receiver"/>
</dbReference>
<dbReference type="InterPro" id="IPR046947">
    <property type="entry name" value="LytR-like"/>
</dbReference>
<dbReference type="GO" id="GO:0000156">
    <property type="term" value="F:phosphorelay response regulator activity"/>
    <property type="evidence" value="ECO:0007669"/>
    <property type="project" value="InterPro"/>
</dbReference>
<accession>A0A3E1YDU1</accession>